<evidence type="ECO:0000313" key="1">
    <source>
        <dbReference type="EMBL" id="KRK47744.1"/>
    </source>
</evidence>
<dbReference type="RefSeq" id="WP_054661155.1">
    <property type="nucleotide sequence ID" value="NZ_AZCX01000006.1"/>
</dbReference>
<dbReference type="InterPro" id="IPR036390">
    <property type="entry name" value="WH_DNA-bd_sf"/>
</dbReference>
<dbReference type="InterPro" id="IPR000944">
    <property type="entry name" value="Tscrpt_reg_Rrf2"/>
</dbReference>
<dbReference type="EMBL" id="AZCX01000006">
    <property type="protein sequence ID" value="KRK47744.1"/>
    <property type="molecule type" value="Genomic_DNA"/>
</dbReference>
<dbReference type="InterPro" id="IPR036388">
    <property type="entry name" value="WH-like_DNA-bd_sf"/>
</dbReference>
<organism evidence="1 2">
    <name type="scientific">Secundilactobacillus kimchicus JCM 15530</name>
    <dbReference type="NCBI Taxonomy" id="1302272"/>
    <lineage>
        <taxon>Bacteria</taxon>
        <taxon>Bacillati</taxon>
        <taxon>Bacillota</taxon>
        <taxon>Bacilli</taxon>
        <taxon>Lactobacillales</taxon>
        <taxon>Lactobacillaceae</taxon>
        <taxon>Secundilactobacillus</taxon>
    </lineage>
</organism>
<dbReference type="GO" id="GO:0003700">
    <property type="term" value="F:DNA-binding transcription factor activity"/>
    <property type="evidence" value="ECO:0007669"/>
    <property type="project" value="TreeGrafter"/>
</dbReference>
<evidence type="ECO:0000313" key="2">
    <source>
        <dbReference type="Proteomes" id="UP000050911"/>
    </source>
</evidence>
<dbReference type="PATRIC" id="fig|1302272.5.peg.2279"/>
<dbReference type="Proteomes" id="UP000050911">
    <property type="component" value="Unassembled WGS sequence"/>
</dbReference>
<dbReference type="OrthoDB" id="213028at2"/>
<dbReference type="Gene3D" id="1.10.10.10">
    <property type="entry name" value="Winged helix-like DNA-binding domain superfamily/Winged helix DNA-binding domain"/>
    <property type="match status" value="1"/>
</dbReference>
<dbReference type="PROSITE" id="PS51197">
    <property type="entry name" value="HTH_RRF2_2"/>
    <property type="match status" value="1"/>
</dbReference>
<reference evidence="1 2" key="1">
    <citation type="journal article" date="2015" name="Genome Announc.">
        <title>Expanding the biotechnology potential of lactobacilli through comparative genomics of 213 strains and associated genera.</title>
        <authorList>
            <person name="Sun Z."/>
            <person name="Harris H.M."/>
            <person name="McCann A."/>
            <person name="Guo C."/>
            <person name="Argimon S."/>
            <person name="Zhang W."/>
            <person name="Yang X."/>
            <person name="Jeffery I.B."/>
            <person name="Cooney J.C."/>
            <person name="Kagawa T.F."/>
            <person name="Liu W."/>
            <person name="Song Y."/>
            <person name="Salvetti E."/>
            <person name="Wrobel A."/>
            <person name="Rasinkangas P."/>
            <person name="Parkhill J."/>
            <person name="Rea M.C."/>
            <person name="O'Sullivan O."/>
            <person name="Ritari J."/>
            <person name="Douillard F.P."/>
            <person name="Paul Ross R."/>
            <person name="Yang R."/>
            <person name="Briner A.E."/>
            <person name="Felis G.E."/>
            <person name="de Vos W.M."/>
            <person name="Barrangou R."/>
            <person name="Klaenhammer T.R."/>
            <person name="Caufield P.W."/>
            <person name="Cui Y."/>
            <person name="Zhang H."/>
            <person name="O'Toole P.W."/>
        </authorList>
    </citation>
    <scope>NUCLEOTIDE SEQUENCE [LARGE SCALE GENOMIC DNA]</scope>
    <source>
        <strain evidence="1 2">JCM 15530</strain>
    </source>
</reference>
<dbReference type="PANTHER" id="PTHR33221:SF15">
    <property type="entry name" value="HTH-TYPE TRANSCRIPTIONAL REGULATOR YWGB-RELATED"/>
    <property type="match status" value="1"/>
</dbReference>
<dbReference type="Pfam" id="PF02082">
    <property type="entry name" value="Rrf2"/>
    <property type="match status" value="1"/>
</dbReference>
<accession>A0A0R1HMD8</accession>
<comment type="caution">
    <text evidence="1">The sequence shown here is derived from an EMBL/GenBank/DDBJ whole genome shotgun (WGS) entry which is preliminary data.</text>
</comment>
<name>A0A0R1HMD8_9LACO</name>
<proteinExistence type="predicted"/>
<dbReference type="PANTHER" id="PTHR33221">
    <property type="entry name" value="WINGED HELIX-TURN-HELIX TRANSCRIPTIONAL REGULATOR, RRF2 FAMILY"/>
    <property type="match status" value="1"/>
</dbReference>
<sequence>MKSSHKLSDAVHILTYIELLPNDDLSSAAIARSVESNPSLIRRLMSQLTQAGLLTTQAGKATPKLSRPAATISLRDVLHAIDPAPQLLSIDDKTNPQCLVGGNIQQTLNDVYEEVQTAAEAKMASISLQSIIDELLVHAANKPTD</sequence>
<keyword evidence="2" id="KW-1185">Reference proteome</keyword>
<protein>
    <recommendedName>
        <fullName evidence="3">Transcriptional regulator</fullName>
    </recommendedName>
</protein>
<dbReference type="SUPFAM" id="SSF46785">
    <property type="entry name" value="Winged helix' DNA-binding domain"/>
    <property type="match status" value="1"/>
</dbReference>
<dbReference type="GO" id="GO:0005829">
    <property type="term" value="C:cytosol"/>
    <property type="evidence" value="ECO:0007669"/>
    <property type="project" value="TreeGrafter"/>
</dbReference>
<gene>
    <name evidence="1" type="ORF">FC96_GL002230</name>
</gene>
<dbReference type="STRING" id="1302272.FC96_GL002230"/>
<evidence type="ECO:0008006" key="3">
    <source>
        <dbReference type="Google" id="ProtNLM"/>
    </source>
</evidence>
<dbReference type="AlphaFoldDB" id="A0A0R1HMD8"/>